<feature type="transmembrane region" description="Helical" evidence="6">
    <location>
        <begin position="332"/>
        <end position="352"/>
    </location>
</feature>
<accession>A0A2M9FXG7</accession>
<feature type="transmembrane region" description="Helical" evidence="6">
    <location>
        <begin position="150"/>
        <end position="175"/>
    </location>
</feature>
<dbReference type="GO" id="GO:0012505">
    <property type="term" value="C:endomembrane system"/>
    <property type="evidence" value="ECO:0007669"/>
    <property type="project" value="UniProtKB-SubCell"/>
</dbReference>
<keyword evidence="4 6" id="KW-0472">Membrane</keyword>
<gene>
    <name evidence="8" type="ORF">CVT23_19130</name>
</gene>
<dbReference type="InterPro" id="IPR020846">
    <property type="entry name" value="MFS_dom"/>
</dbReference>
<dbReference type="GO" id="GO:0061513">
    <property type="term" value="F:glucose 6-phosphate:phosphate antiporter activity"/>
    <property type="evidence" value="ECO:0007669"/>
    <property type="project" value="TreeGrafter"/>
</dbReference>
<dbReference type="GO" id="GO:0035435">
    <property type="term" value="P:phosphate ion transmembrane transport"/>
    <property type="evidence" value="ECO:0007669"/>
    <property type="project" value="TreeGrafter"/>
</dbReference>
<evidence type="ECO:0000313" key="8">
    <source>
        <dbReference type="EMBL" id="PJK28144.1"/>
    </source>
</evidence>
<sequence length="460" mass="49292">MPLNPWGRPGYGEKQDRSPSTRRRHRLQRIRGGSDVSGRAAVDSERPGSGYWIRIVATVFLPFASGYFLSYLYRALPSLIGDRIREELVLDAGVLGLVGAAYFLAFGLAQLPVGMALDRYGPRRVQTVLLLIAGAGAVIFGLGTNPETLIVGRALIGLGCAAGLMGSFKAITLWFPQNRWPLVNGCLLGMGGLGALMATTPVEHLLTFISWHDLFFWIAGASAASSLLIFTVVPEKPGSANPIPASELLGSLKRVYSSRAYWRIAPMAVMTMATGMAIHNQWAGLWLKDVALFDQATVAIYLQTLGIALTAGFVLGGVVADVLGRYGIPLHAIMAGGVSVLIFSQISIALGWDPSGHWPWILLGLSSNMSALAFPWLCGQFPLNLAGRVNSALNVFVFLGVFAIASGLGWIIDRFPLTEAGGYAREGYETGLLIIIAVETLAFIWFLVPGGKKKNAGSEE</sequence>
<feature type="transmembrane region" description="Helical" evidence="6">
    <location>
        <begin position="260"/>
        <end position="278"/>
    </location>
</feature>
<evidence type="ECO:0000256" key="4">
    <source>
        <dbReference type="ARBA" id="ARBA00023136"/>
    </source>
</evidence>
<organism evidence="8 9">
    <name type="scientific">Minwuia thermotolerans</name>
    <dbReference type="NCBI Taxonomy" id="2056226"/>
    <lineage>
        <taxon>Bacteria</taxon>
        <taxon>Pseudomonadati</taxon>
        <taxon>Pseudomonadota</taxon>
        <taxon>Alphaproteobacteria</taxon>
        <taxon>Minwuiales</taxon>
        <taxon>Minwuiaceae</taxon>
        <taxon>Minwuia</taxon>
    </lineage>
</organism>
<dbReference type="GO" id="GO:0016020">
    <property type="term" value="C:membrane"/>
    <property type="evidence" value="ECO:0007669"/>
    <property type="project" value="UniProtKB-ARBA"/>
</dbReference>
<comment type="subcellular location">
    <subcellularLocation>
        <location evidence="1">Endomembrane system</location>
        <topology evidence="1">Multi-pass membrane protein</topology>
    </subcellularLocation>
</comment>
<keyword evidence="3 6" id="KW-1133">Transmembrane helix</keyword>
<feature type="transmembrane region" description="Helical" evidence="6">
    <location>
        <begin position="51"/>
        <end position="73"/>
    </location>
</feature>
<feature type="transmembrane region" description="Helical" evidence="6">
    <location>
        <begin position="358"/>
        <end position="379"/>
    </location>
</feature>
<dbReference type="Gene3D" id="1.20.1250.20">
    <property type="entry name" value="MFS general substrate transporter like domains"/>
    <property type="match status" value="1"/>
</dbReference>
<dbReference type="SUPFAM" id="SSF103473">
    <property type="entry name" value="MFS general substrate transporter"/>
    <property type="match status" value="1"/>
</dbReference>
<feature type="region of interest" description="Disordered" evidence="5">
    <location>
        <begin position="1"/>
        <end position="28"/>
    </location>
</feature>
<evidence type="ECO:0000256" key="1">
    <source>
        <dbReference type="ARBA" id="ARBA00004127"/>
    </source>
</evidence>
<proteinExistence type="predicted"/>
<dbReference type="AlphaFoldDB" id="A0A2M9FXG7"/>
<protein>
    <recommendedName>
        <fullName evidence="7">Major facilitator superfamily (MFS) profile domain-containing protein</fullName>
    </recommendedName>
</protein>
<dbReference type="InterPro" id="IPR051337">
    <property type="entry name" value="OPA_Antiporter"/>
</dbReference>
<feature type="transmembrane region" description="Helical" evidence="6">
    <location>
        <begin position="125"/>
        <end position="144"/>
    </location>
</feature>
<keyword evidence="2 6" id="KW-0812">Transmembrane</keyword>
<feature type="transmembrane region" description="Helical" evidence="6">
    <location>
        <begin position="182"/>
        <end position="202"/>
    </location>
</feature>
<evidence type="ECO:0000259" key="7">
    <source>
        <dbReference type="PROSITE" id="PS50850"/>
    </source>
</evidence>
<dbReference type="InterPro" id="IPR011701">
    <property type="entry name" value="MFS"/>
</dbReference>
<dbReference type="EMBL" id="PHIG01000048">
    <property type="protein sequence ID" value="PJK28144.1"/>
    <property type="molecule type" value="Genomic_DNA"/>
</dbReference>
<evidence type="ECO:0000256" key="5">
    <source>
        <dbReference type="SAM" id="MobiDB-lite"/>
    </source>
</evidence>
<evidence type="ECO:0000256" key="2">
    <source>
        <dbReference type="ARBA" id="ARBA00022692"/>
    </source>
</evidence>
<evidence type="ECO:0000256" key="6">
    <source>
        <dbReference type="SAM" id="Phobius"/>
    </source>
</evidence>
<feature type="transmembrane region" description="Helical" evidence="6">
    <location>
        <begin position="298"/>
        <end position="320"/>
    </location>
</feature>
<evidence type="ECO:0000313" key="9">
    <source>
        <dbReference type="Proteomes" id="UP000229498"/>
    </source>
</evidence>
<reference evidence="8 9" key="1">
    <citation type="submission" date="2017-11" db="EMBL/GenBank/DDBJ databases">
        <title>Draft genome sequence of Rhizobiales bacterium SY3-13.</title>
        <authorList>
            <person name="Sun C."/>
        </authorList>
    </citation>
    <scope>NUCLEOTIDE SEQUENCE [LARGE SCALE GENOMIC DNA]</scope>
    <source>
        <strain evidence="8 9">SY3-13</strain>
    </source>
</reference>
<dbReference type="PROSITE" id="PS50850">
    <property type="entry name" value="MFS"/>
    <property type="match status" value="1"/>
</dbReference>
<evidence type="ECO:0000256" key="3">
    <source>
        <dbReference type="ARBA" id="ARBA00022989"/>
    </source>
</evidence>
<feature type="transmembrane region" description="Helical" evidence="6">
    <location>
        <begin position="391"/>
        <end position="412"/>
    </location>
</feature>
<dbReference type="PANTHER" id="PTHR43826">
    <property type="entry name" value="GLUCOSE-6-PHOSPHATE EXCHANGER SLC37A4"/>
    <property type="match status" value="1"/>
</dbReference>
<name>A0A2M9FXG7_9PROT</name>
<dbReference type="InterPro" id="IPR036259">
    <property type="entry name" value="MFS_trans_sf"/>
</dbReference>
<feature type="transmembrane region" description="Helical" evidence="6">
    <location>
        <begin position="93"/>
        <end position="113"/>
    </location>
</feature>
<keyword evidence="9" id="KW-1185">Reference proteome</keyword>
<comment type="caution">
    <text evidence="8">The sequence shown here is derived from an EMBL/GenBank/DDBJ whole genome shotgun (WGS) entry which is preliminary data.</text>
</comment>
<feature type="transmembrane region" description="Helical" evidence="6">
    <location>
        <begin position="214"/>
        <end position="233"/>
    </location>
</feature>
<feature type="domain" description="Major facilitator superfamily (MFS) profile" evidence="7">
    <location>
        <begin position="59"/>
        <end position="452"/>
    </location>
</feature>
<dbReference type="PANTHER" id="PTHR43826:SF3">
    <property type="entry name" value="GLUCOSE-6-PHOSPHATE EXCHANGER SLC37A4"/>
    <property type="match status" value="1"/>
</dbReference>
<dbReference type="Proteomes" id="UP000229498">
    <property type="component" value="Unassembled WGS sequence"/>
</dbReference>
<dbReference type="Pfam" id="PF07690">
    <property type="entry name" value="MFS_1"/>
    <property type="match status" value="1"/>
</dbReference>
<feature type="transmembrane region" description="Helical" evidence="6">
    <location>
        <begin position="432"/>
        <end position="448"/>
    </location>
</feature>
<dbReference type="OrthoDB" id="272777at2"/>